<dbReference type="InterPro" id="IPR057268">
    <property type="entry name" value="Ribosomal_L18"/>
</dbReference>
<evidence type="ECO:0000256" key="1">
    <source>
        <dbReference type="ARBA" id="ARBA00007116"/>
    </source>
</evidence>
<feature type="compositionally biased region" description="Basic residues" evidence="6">
    <location>
        <begin position="15"/>
        <end position="24"/>
    </location>
</feature>
<dbReference type="InterPro" id="IPR004389">
    <property type="entry name" value="Ribosomal_uL18_bac-type"/>
</dbReference>
<comment type="caution">
    <text evidence="7">The sequence shown here is derived from an EMBL/GenBank/DDBJ whole genome shotgun (WGS) entry which is preliminary data.</text>
</comment>
<evidence type="ECO:0008006" key="8">
    <source>
        <dbReference type="Google" id="ProtNLM"/>
    </source>
</evidence>
<keyword evidence="4" id="KW-0689">Ribosomal protein</keyword>
<sequence>MTKMAAFNRKAERDKRHKRIRKKISGTNARPRLCVSKSLRHIYVQLIDDEGGKTLVSASTNGKELRKEGTRNNIPGAEKVGALLAKRTLEKGIKTVVFDRGGYLYHGVVAAVADGCRKGGLRL</sequence>
<dbReference type="HAMAP" id="MF_01337_B">
    <property type="entry name" value="Ribosomal_uL18_B"/>
    <property type="match status" value="1"/>
</dbReference>
<comment type="similarity">
    <text evidence="1">Belongs to the universal ribosomal protein uL18 family.</text>
</comment>
<dbReference type="CDD" id="cd00432">
    <property type="entry name" value="Ribosomal_L18_L5e"/>
    <property type="match status" value="1"/>
</dbReference>
<dbReference type="Gene3D" id="3.30.420.100">
    <property type="match status" value="1"/>
</dbReference>
<feature type="region of interest" description="Disordered" evidence="6">
    <location>
        <begin position="1"/>
        <end position="27"/>
    </location>
</feature>
<keyword evidence="2" id="KW-0699">rRNA-binding</keyword>
<evidence type="ECO:0000256" key="3">
    <source>
        <dbReference type="ARBA" id="ARBA00022884"/>
    </source>
</evidence>
<evidence type="ECO:0000256" key="4">
    <source>
        <dbReference type="ARBA" id="ARBA00022980"/>
    </source>
</evidence>
<proteinExistence type="inferred from homology"/>
<evidence type="ECO:0000313" key="7">
    <source>
        <dbReference type="EMBL" id="GAF84453.1"/>
    </source>
</evidence>
<dbReference type="GO" id="GO:0008097">
    <property type="term" value="F:5S rRNA binding"/>
    <property type="evidence" value="ECO:0007669"/>
    <property type="project" value="TreeGrafter"/>
</dbReference>
<dbReference type="GO" id="GO:0022625">
    <property type="term" value="C:cytosolic large ribosomal subunit"/>
    <property type="evidence" value="ECO:0007669"/>
    <property type="project" value="TreeGrafter"/>
</dbReference>
<protein>
    <recommendedName>
        <fullName evidence="8">50S ribosomal protein L18</fullName>
    </recommendedName>
</protein>
<dbReference type="InterPro" id="IPR005484">
    <property type="entry name" value="Ribosomal_uL18_bac/plant/anim"/>
</dbReference>
<reference evidence="7" key="1">
    <citation type="journal article" date="2014" name="Front. Microbiol.">
        <title>High frequency of phylogenetically diverse reductive dehalogenase-homologous genes in deep subseafloor sedimentary metagenomes.</title>
        <authorList>
            <person name="Kawai M."/>
            <person name="Futagami T."/>
            <person name="Toyoda A."/>
            <person name="Takaki Y."/>
            <person name="Nishi S."/>
            <person name="Hori S."/>
            <person name="Arai W."/>
            <person name="Tsubouchi T."/>
            <person name="Morono Y."/>
            <person name="Uchiyama I."/>
            <person name="Ito T."/>
            <person name="Fujiyama A."/>
            <person name="Inagaki F."/>
            <person name="Takami H."/>
        </authorList>
    </citation>
    <scope>NUCLEOTIDE SEQUENCE</scope>
    <source>
        <strain evidence="7">Expedition CK06-06</strain>
    </source>
</reference>
<dbReference type="FunFam" id="3.30.420.100:FF:000001">
    <property type="entry name" value="50S ribosomal protein L18"/>
    <property type="match status" value="1"/>
</dbReference>
<name>X0STI3_9ZZZZ</name>
<keyword evidence="5" id="KW-0687">Ribonucleoprotein</keyword>
<dbReference type="Pfam" id="PF00861">
    <property type="entry name" value="Ribosomal_L18p"/>
    <property type="match status" value="1"/>
</dbReference>
<accession>X0STI3</accession>
<dbReference type="SUPFAM" id="SSF53137">
    <property type="entry name" value="Translational machinery components"/>
    <property type="match status" value="1"/>
</dbReference>
<evidence type="ECO:0000256" key="5">
    <source>
        <dbReference type="ARBA" id="ARBA00023274"/>
    </source>
</evidence>
<keyword evidence="3" id="KW-0694">RNA-binding</keyword>
<dbReference type="GO" id="GO:0006412">
    <property type="term" value="P:translation"/>
    <property type="evidence" value="ECO:0007669"/>
    <property type="project" value="InterPro"/>
</dbReference>
<dbReference type="GO" id="GO:0003735">
    <property type="term" value="F:structural constituent of ribosome"/>
    <property type="evidence" value="ECO:0007669"/>
    <property type="project" value="InterPro"/>
</dbReference>
<dbReference type="NCBIfam" id="TIGR00060">
    <property type="entry name" value="L18_bact"/>
    <property type="match status" value="1"/>
</dbReference>
<dbReference type="AlphaFoldDB" id="X0STI3"/>
<dbReference type="PANTHER" id="PTHR12899:SF3">
    <property type="entry name" value="LARGE RIBOSOMAL SUBUNIT PROTEIN UL18M"/>
    <property type="match status" value="1"/>
</dbReference>
<gene>
    <name evidence="7" type="ORF">S01H1_02058</name>
</gene>
<organism evidence="7">
    <name type="scientific">marine sediment metagenome</name>
    <dbReference type="NCBI Taxonomy" id="412755"/>
    <lineage>
        <taxon>unclassified sequences</taxon>
        <taxon>metagenomes</taxon>
        <taxon>ecological metagenomes</taxon>
    </lineage>
</organism>
<dbReference type="EMBL" id="BARS01000955">
    <property type="protein sequence ID" value="GAF84453.1"/>
    <property type="molecule type" value="Genomic_DNA"/>
</dbReference>
<dbReference type="PANTHER" id="PTHR12899">
    <property type="entry name" value="39S RIBOSOMAL PROTEIN L18, MITOCHONDRIAL"/>
    <property type="match status" value="1"/>
</dbReference>
<evidence type="ECO:0000256" key="6">
    <source>
        <dbReference type="SAM" id="MobiDB-lite"/>
    </source>
</evidence>
<evidence type="ECO:0000256" key="2">
    <source>
        <dbReference type="ARBA" id="ARBA00022730"/>
    </source>
</evidence>